<evidence type="ECO:0000313" key="3">
    <source>
        <dbReference type="Proteomes" id="UP000322873"/>
    </source>
</evidence>
<sequence length="181" mass="20312">MNLSLLHPQVPALTRLLIPVSSCGNSHANSPMLQLEFIAKKETHQFPGYGILKNASDLPTDDPEVLAARFVLAVTRARIAGKFIATVPNIQLFIGELVYARLFKTSSQDVDERAKARNMVTMWENLSEKGFLKDQPSILWHPDFHPRNIMVKSDANSVSLKGVIDWDHCMAVSYIYSPHQN</sequence>
<dbReference type="Proteomes" id="UP000322873">
    <property type="component" value="Unassembled WGS sequence"/>
</dbReference>
<evidence type="ECO:0000259" key="1">
    <source>
        <dbReference type="Pfam" id="PF01636"/>
    </source>
</evidence>
<name>A0A5M9K6M1_MONFR</name>
<dbReference type="InterPro" id="IPR002575">
    <property type="entry name" value="Aminoglycoside_PTrfase"/>
</dbReference>
<feature type="domain" description="Aminoglycoside phosphotransferase" evidence="1">
    <location>
        <begin position="111"/>
        <end position="170"/>
    </location>
</feature>
<organism evidence="2 3">
    <name type="scientific">Monilinia fructicola</name>
    <name type="common">Brown rot fungus</name>
    <name type="synonym">Ciboria fructicola</name>
    <dbReference type="NCBI Taxonomy" id="38448"/>
    <lineage>
        <taxon>Eukaryota</taxon>
        <taxon>Fungi</taxon>
        <taxon>Dikarya</taxon>
        <taxon>Ascomycota</taxon>
        <taxon>Pezizomycotina</taxon>
        <taxon>Leotiomycetes</taxon>
        <taxon>Helotiales</taxon>
        <taxon>Sclerotiniaceae</taxon>
        <taxon>Monilinia</taxon>
    </lineage>
</organism>
<reference evidence="2 3" key="1">
    <citation type="submission" date="2019-06" db="EMBL/GenBank/DDBJ databases">
        <title>Genome Sequence of the Brown Rot Fungal Pathogen Monilinia fructicola.</title>
        <authorList>
            <person name="De Miccolis Angelini R.M."/>
            <person name="Landi L."/>
            <person name="Abate D."/>
            <person name="Pollastro S."/>
            <person name="Romanazzi G."/>
            <person name="Faretra F."/>
        </authorList>
    </citation>
    <scope>NUCLEOTIDE SEQUENCE [LARGE SCALE GENOMIC DNA]</scope>
    <source>
        <strain evidence="2 3">Mfrc123</strain>
    </source>
</reference>
<gene>
    <name evidence="2" type="ORF">EYC84_004944</name>
</gene>
<keyword evidence="3" id="KW-1185">Reference proteome</keyword>
<accession>A0A5M9K6M1</accession>
<protein>
    <recommendedName>
        <fullName evidence="1">Aminoglycoside phosphotransferase domain-containing protein</fullName>
    </recommendedName>
</protein>
<proteinExistence type="predicted"/>
<dbReference type="Pfam" id="PF01636">
    <property type="entry name" value="APH"/>
    <property type="match status" value="1"/>
</dbReference>
<dbReference type="SUPFAM" id="SSF56112">
    <property type="entry name" value="Protein kinase-like (PK-like)"/>
    <property type="match status" value="1"/>
</dbReference>
<dbReference type="VEuPathDB" id="FungiDB:MFRU_059g00230"/>
<dbReference type="InterPro" id="IPR011009">
    <property type="entry name" value="Kinase-like_dom_sf"/>
</dbReference>
<dbReference type="EMBL" id="VICG01000002">
    <property type="protein sequence ID" value="KAA8575856.1"/>
    <property type="molecule type" value="Genomic_DNA"/>
</dbReference>
<dbReference type="Gene3D" id="3.90.1200.10">
    <property type="match status" value="1"/>
</dbReference>
<evidence type="ECO:0000313" key="2">
    <source>
        <dbReference type="EMBL" id="KAA8575856.1"/>
    </source>
</evidence>
<dbReference type="AlphaFoldDB" id="A0A5M9K6M1"/>
<comment type="caution">
    <text evidence="2">The sequence shown here is derived from an EMBL/GenBank/DDBJ whole genome shotgun (WGS) entry which is preliminary data.</text>
</comment>